<evidence type="ECO:0000256" key="4">
    <source>
        <dbReference type="ARBA" id="ARBA00022679"/>
    </source>
</evidence>
<keyword evidence="6 7" id="KW-0414">Isoprene biosynthesis</keyword>
<dbReference type="GO" id="GO:0019288">
    <property type="term" value="P:isopentenyl diphosphate biosynthetic process, methylerythritol 4-phosphate pathway"/>
    <property type="evidence" value="ECO:0007669"/>
    <property type="project" value="UniProtKB-UniRule"/>
</dbReference>
<feature type="site" description="Transition state stabilizer" evidence="7">
    <location>
        <position position="27"/>
    </location>
</feature>
<evidence type="ECO:0000256" key="1">
    <source>
        <dbReference type="ARBA" id="ARBA00001282"/>
    </source>
</evidence>
<accession>A0A921EQ48</accession>
<reference evidence="8" key="1">
    <citation type="journal article" date="2021" name="PeerJ">
        <title>Extensive microbial diversity within the chicken gut microbiome revealed by metagenomics and culture.</title>
        <authorList>
            <person name="Gilroy R."/>
            <person name="Ravi A."/>
            <person name="Getino M."/>
            <person name="Pursley I."/>
            <person name="Horton D.L."/>
            <person name="Alikhan N.F."/>
            <person name="Baker D."/>
            <person name="Gharbi K."/>
            <person name="Hall N."/>
            <person name="Watson M."/>
            <person name="Adriaenssens E.M."/>
            <person name="Foster-Nyarko E."/>
            <person name="Jarju S."/>
            <person name="Secka A."/>
            <person name="Antonio M."/>
            <person name="Oren A."/>
            <person name="Chaudhuri R.R."/>
            <person name="La Ragione R."/>
            <person name="Hildebrand F."/>
            <person name="Pallen M.J."/>
        </authorList>
    </citation>
    <scope>NUCLEOTIDE SEQUENCE</scope>
    <source>
        <strain evidence="8">ChiGjej3B3-7470</strain>
    </source>
</reference>
<evidence type="ECO:0000313" key="8">
    <source>
        <dbReference type="EMBL" id="HJE52484.1"/>
    </source>
</evidence>
<evidence type="ECO:0000256" key="6">
    <source>
        <dbReference type="ARBA" id="ARBA00023229"/>
    </source>
</evidence>
<feature type="site" description="Positions MEP for the nucleophilic attack" evidence="7">
    <location>
        <position position="212"/>
    </location>
</feature>
<comment type="similarity">
    <text evidence="3 7">Belongs to the IspD/TarI cytidylyltransferase family. IspD subfamily.</text>
</comment>
<dbReference type="InterPro" id="IPR050088">
    <property type="entry name" value="IspD/TarI_cytidylyltransf_bact"/>
</dbReference>
<comment type="pathway">
    <text evidence="2 7">Isoprenoid biosynthesis; isopentenyl diphosphate biosynthesis via DXP pathway; isopentenyl diphosphate from 1-deoxy-D-xylulose 5-phosphate: step 2/6.</text>
</comment>
<dbReference type="SUPFAM" id="SSF53448">
    <property type="entry name" value="Nucleotide-diphospho-sugar transferases"/>
    <property type="match status" value="1"/>
</dbReference>
<comment type="catalytic activity">
    <reaction evidence="1 7">
        <text>2-C-methyl-D-erythritol 4-phosphate + CTP + H(+) = 4-CDP-2-C-methyl-D-erythritol + diphosphate</text>
        <dbReference type="Rhea" id="RHEA:13429"/>
        <dbReference type="ChEBI" id="CHEBI:15378"/>
        <dbReference type="ChEBI" id="CHEBI:33019"/>
        <dbReference type="ChEBI" id="CHEBI:37563"/>
        <dbReference type="ChEBI" id="CHEBI:57823"/>
        <dbReference type="ChEBI" id="CHEBI:58262"/>
        <dbReference type="EC" id="2.7.7.60"/>
    </reaction>
</comment>
<reference evidence="8" key="2">
    <citation type="submission" date="2021-09" db="EMBL/GenBank/DDBJ databases">
        <authorList>
            <person name="Gilroy R."/>
        </authorList>
    </citation>
    <scope>NUCLEOTIDE SEQUENCE</scope>
    <source>
        <strain evidence="8">ChiGjej3B3-7470</strain>
    </source>
</reference>
<keyword evidence="5 7" id="KW-0548">Nucleotidyltransferase</keyword>
<protein>
    <recommendedName>
        <fullName evidence="7">2-C-methyl-D-erythritol 4-phosphate cytidylyltransferase</fullName>
        <ecNumber evidence="7">2.7.7.60</ecNumber>
    </recommendedName>
    <alternativeName>
        <fullName evidence="7">4-diphosphocytidyl-2C-methyl-D-erythritol synthase</fullName>
    </alternativeName>
    <alternativeName>
        <fullName evidence="7">MEP cytidylyltransferase</fullName>
        <shortName evidence="7">MCT</shortName>
    </alternativeName>
</protein>
<dbReference type="FunFam" id="3.90.550.10:FF:000003">
    <property type="entry name" value="2-C-methyl-D-erythritol 4-phosphate cytidylyltransferase"/>
    <property type="match status" value="1"/>
</dbReference>
<sequence length="232" mass="23669">MTSTDTPVVAVVVAAGSGSRLGAPVPKALVEVGGVALVRRSVDALADAGVQQVVVTIPAGMAAEFDGVLAGARVRVRTQVGGAIRQESVRLGLEALDAPADAVVLVHDAARALVPPAVVERVAAAILDGAEAAIPVLPVVDSIRRVTDDGSVVVDRAPLRAVQTPQGARVGPLLRAHERCAVDGVEVTDDAAACEVAGLRVTLVEGHRDALKITEPIDLILAEAILAERNQS</sequence>
<gene>
    <name evidence="7 8" type="primary">ispD</name>
    <name evidence="8" type="ORF">K8V15_11015</name>
</gene>
<dbReference type="GO" id="GO:0050518">
    <property type="term" value="F:2-C-methyl-D-erythritol 4-phosphate cytidylyltransferase activity"/>
    <property type="evidence" value="ECO:0007669"/>
    <property type="project" value="UniProtKB-UniRule"/>
</dbReference>
<dbReference type="InterPro" id="IPR001228">
    <property type="entry name" value="IspD"/>
</dbReference>
<dbReference type="InterPro" id="IPR029044">
    <property type="entry name" value="Nucleotide-diphossugar_trans"/>
</dbReference>
<dbReference type="PROSITE" id="PS01295">
    <property type="entry name" value="ISPD"/>
    <property type="match status" value="1"/>
</dbReference>
<evidence type="ECO:0000256" key="7">
    <source>
        <dbReference type="HAMAP-Rule" id="MF_00108"/>
    </source>
</evidence>
<feature type="site" description="Positions MEP for the nucleophilic attack" evidence="7">
    <location>
        <position position="156"/>
    </location>
</feature>
<dbReference type="HAMAP" id="MF_00108">
    <property type="entry name" value="IspD"/>
    <property type="match status" value="1"/>
</dbReference>
<dbReference type="InterPro" id="IPR018294">
    <property type="entry name" value="ISPD_synthase_CS"/>
</dbReference>
<dbReference type="PANTHER" id="PTHR32125">
    <property type="entry name" value="2-C-METHYL-D-ERYTHRITOL 4-PHOSPHATE CYTIDYLYLTRANSFERASE, CHLOROPLASTIC"/>
    <property type="match status" value="1"/>
</dbReference>
<keyword evidence="4 7" id="KW-0808">Transferase</keyword>
<dbReference type="Gene3D" id="3.90.550.10">
    <property type="entry name" value="Spore Coat Polysaccharide Biosynthesis Protein SpsA, Chain A"/>
    <property type="match status" value="1"/>
</dbReference>
<evidence type="ECO:0000313" key="9">
    <source>
        <dbReference type="Proteomes" id="UP000712713"/>
    </source>
</evidence>
<dbReference type="NCBIfam" id="TIGR00453">
    <property type="entry name" value="ispD"/>
    <property type="match status" value="1"/>
</dbReference>
<dbReference type="Proteomes" id="UP000712713">
    <property type="component" value="Unassembled WGS sequence"/>
</dbReference>
<comment type="function">
    <text evidence="7">Catalyzes the formation of 4-diphosphocytidyl-2-C-methyl-D-erythritol from CTP and 2-C-methyl-D-erythritol 4-phosphate (MEP).</text>
</comment>
<comment type="caution">
    <text evidence="8">The sequence shown here is derived from an EMBL/GenBank/DDBJ whole genome shotgun (WGS) entry which is preliminary data.</text>
</comment>
<dbReference type="EC" id="2.7.7.60" evidence="7"/>
<dbReference type="EMBL" id="DYZF01000279">
    <property type="protein sequence ID" value="HJE52484.1"/>
    <property type="molecule type" value="Genomic_DNA"/>
</dbReference>
<dbReference type="PANTHER" id="PTHR32125:SF4">
    <property type="entry name" value="2-C-METHYL-D-ERYTHRITOL 4-PHOSPHATE CYTIDYLYLTRANSFERASE, CHLOROPLASTIC"/>
    <property type="match status" value="1"/>
</dbReference>
<proteinExistence type="inferred from homology"/>
<name>A0A921EQ48_9ACTN</name>
<dbReference type="InterPro" id="IPR034683">
    <property type="entry name" value="IspD/TarI"/>
</dbReference>
<organism evidence="8 9">
    <name type="scientific">Tessaracoccus flavescens</name>
    <dbReference type="NCBI Taxonomy" id="399497"/>
    <lineage>
        <taxon>Bacteria</taxon>
        <taxon>Bacillati</taxon>
        <taxon>Actinomycetota</taxon>
        <taxon>Actinomycetes</taxon>
        <taxon>Propionibacteriales</taxon>
        <taxon>Propionibacteriaceae</taxon>
        <taxon>Tessaracoccus</taxon>
    </lineage>
</organism>
<evidence type="ECO:0000256" key="3">
    <source>
        <dbReference type="ARBA" id="ARBA00009789"/>
    </source>
</evidence>
<feature type="site" description="Transition state stabilizer" evidence="7">
    <location>
        <position position="20"/>
    </location>
</feature>
<evidence type="ECO:0000256" key="2">
    <source>
        <dbReference type="ARBA" id="ARBA00004787"/>
    </source>
</evidence>
<dbReference type="CDD" id="cd02516">
    <property type="entry name" value="CDP-ME_synthetase"/>
    <property type="match status" value="1"/>
</dbReference>
<dbReference type="Pfam" id="PF01128">
    <property type="entry name" value="IspD"/>
    <property type="match status" value="1"/>
</dbReference>
<dbReference type="AlphaFoldDB" id="A0A921EQ48"/>
<evidence type="ECO:0000256" key="5">
    <source>
        <dbReference type="ARBA" id="ARBA00022695"/>
    </source>
</evidence>